<dbReference type="Proteomes" id="UP000824782">
    <property type="component" value="Unassembled WGS sequence"/>
</dbReference>
<dbReference type="EMBL" id="WNYA01000003">
    <property type="protein sequence ID" value="KAG8583957.1"/>
    <property type="molecule type" value="Genomic_DNA"/>
</dbReference>
<proteinExistence type="predicted"/>
<sequence>MRLNLIICSEICFAVIKWKIFSSHGNEELRGTDFFHLEHRFILFQNILHIFLLPGYPIWMIGEHSLTQKKLLQQPQISFYLPFVGRGQ</sequence>
<organism evidence="1 2">
    <name type="scientific">Engystomops pustulosus</name>
    <name type="common">Tungara frog</name>
    <name type="synonym">Physalaemus pustulosus</name>
    <dbReference type="NCBI Taxonomy" id="76066"/>
    <lineage>
        <taxon>Eukaryota</taxon>
        <taxon>Metazoa</taxon>
        <taxon>Chordata</taxon>
        <taxon>Craniata</taxon>
        <taxon>Vertebrata</taxon>
        <taxon>Euteleostomi</taxon>
        <taxon>Amphibia</taxon>
        <taxon>Batrachia</taxon>
        <taxon>Anura</taxon>
        <taxon>Neobatrachia</taxon>
        <taxon>Hyloidea</taxon>
        <taxon>Leptodactylidae</taxon>
        <taxon>Leiuperinae</taxon>
        <taxon>Engystomops</taxon>
    </lineage>
</organism>
<reference evidence="1" key="1">
    <citation type="thesis" date="2020" institute="ProQuest LLC" country="789 East Eisenhower Parkway, Ann Arbor, MI, USA">
        <title>Comparative Genomics and Chromosome Evolution.</title>
        <authorList>
            <person name="Mudd A.B."/>
        </authorList>
    </citation>
    <scope>NUCLEOTIDE SEQUENCE</scope>
    <source>
        <strain evidence="1">237g6f4</strain>
        <tissue evidence="1">Blood</tissue>
    </source>
</reference>
<evidence type="ECO:0000313" key="2">
    <source>
        <dbReference type="Proteomes" id="UP000824782"/>
    </source>
</evidence>
<gene>
    <name evidence="1" type="ORF">GDO81_008609</name>
</gene>
<keyword evidence="2" id="KW-1185">Reference proteome</keyword>
<dbReference type="AlphaFoldDB" id="A0AAV7CHQ9"/>
<comment type="caution">
    <text evidence="1">The sequence shown here is derived from an EMBL/GenBank/DDBJ whole genome shotgun (WGS) entry which is preliminary data.</text>
</comment>
<name>A0AAV7CHQ9_ENGPU</name>
<evidence type="ECO:0000313" key="1">
    <source>
        <dbReference type="EMBL" id="KAG8583957.1"/>
    </source>
</evidence>
<protein>
    <submittedName>
        <fullName evidence="1">Uncharacterized protein</fullName>
    </submittedName>
</protein>
<accession>A0AAV7CHQ9</accession>